<evidence type="ECO:0000256" key="4">
    <source>
        <dbReference type="ARBA" id="ARBA00023172"/>
    </source>
</evidence>
<keyword evidence="7" id="KW-1185">Reference proteome</keyword>
<dbReference type="EMBL" id="AP027370">
    <property type="protein sequence ID" value="BDY12401.1"/>
    <property type="molecule type" value="Genomic_DNA"/>
</dbReference>
<dbReference type="Pfam" id="PF00589">
    <property type="entry name" value="Phage_integrase"/>
    <property type="match status" value="1"/>
</dbReference>
<keyword evidence="4" id="KW-0233">DNA recombination</keyword>
<evidence type="ECO:0000256" key="3">
    <source>
        <dbReference type="ARBA" id="ARBA00023125"/>
    </source>
</evidence>
<dbReference type="Gene3D" id="1.10.443.10">
    <property type="entry name" value="Intergrase catalytic core"/>
    <property type="match status" value="1"/>
</dbReference>
<dbReference type="RefSeq" id="WP_286337598.1">
    <property type="nucleotide sequence ID" value="NZ_AP027370.1"/>
</dbReference>
<dbReference type="InterPro" id="IPR010998">
    <property type="entry name" value="Integrase_recombinase_N"/>
</dbReference>
<gene>
    <name evidence="6" type="ORF">HCR_07130</name>
</gene>
<accession>A0ABM8FL58</accession>
<dbReference type="InterPro" id="IPR013762">
    <property type="entry name" value="Integrase-like_cat_sf"/>
</dbReference>
<dbReference type="SUPFAM" id="SSF56349">
    <property type="entry name" value="DNA breaking-rejoining enzymes"/>
    <property type="match status" value="1"/>
</dbReference>
<dbReference type="Proteomes" id="UP001321445">
    <property type="component" value="Chromosome"/>
</dbReference>
<dbReference type="PANTHER" id="PTHR30629">
    <property type="entry name" value="PROPHAGE INTEGRASE"/>
    <property type="match status" value="1"/>
</dbReference>
<keyword evidence="2" id="KW-0229">DNA integration</keyword>
<protein>
    <recommendedName>
        <fullName evidence="5">Tyr recombinase domain-containing protein</fullName>
    </recommendedName>
</protein>
<dbReference type="InterPro" id="IPR011010">
    <property type="entry name" value="DNA_brk_join_enz"/>
</dbReference>
<keyword evidence="3" id="KW-0238">DNA-binding</keyword>
<evidence type="ECO:0000313" key="7">
    <source>
        <dbReference type="Proteomes" id="UP001321445"/>
    </source>
</evidence>
<dbReference type="Gene3D" id="1.10.150.130">
    <property type="match status" value="1"/>
</dbReference>
<dbReference type="PROSITE" id="PS51898">
    <property type="entry name" value="TYR_RECOMBINASE"/>
    <property type="match status" value="1"/>
</dbReference>
<evidence type="ECO:0000259" key="5">
    <source>
        <dbReference type="PROSITE" id="PS51898"/>
    </source>
</evidence>
<sequence>MAIDTKEFVNTIEPGLKADASYKRFLYRFKVNGKSKRGIIDYTNKEWDKRTRTSRAKTEFITQKEKASNASVNFNENSRLNDVADIYFNQACEASKWTEERRYVYNLYCKDGIGKKRLKDIRQVDFDALRRSMETKGLSKQSANGCSPRTIRKVLLQILKPIMQYAHDNKVIDDIPNIKAPKQNRQKKIVEDATTKLSMLYQTIMNTYDSDPFYRALFLFALYGRRWNEIRTLRWEDVNFLNRTYTIRAKNNKIKRNQTYELPTPIAEALSQFDGNRDGIIFKSPVTGKELYPPKKQLAKIKQLAEIPELTMHYFRHILVSAMGEAGTATTILSASLGHTNLDTVNNFYLSANHTKASHVANEMIGKITGRDEDGK</sequence>
<name>A0ABM8FL58_9BACT</name>
<dbReference type="PANTHER" id="PTHR30629:SF2">
    <property type="entry name" value="PROPHAGE INTEGRASE INTS-RELATED"/>
    <property type="match status" value="1"/>
</dbReference>
<organism evidence="6 7">
    <name type="scientific">Hydrogenimonas cancrithermarum</name>
    <dbReference type="NCBI Taxonomy" id="2993563"/>
    <lineage>
        <taxon>Bacteria</taxon>
        <taxon>Pseudomonadati</taxon>
        <taxon>Campylobacterota</taxon>
        <taxon>Epsilonproteobacteria</taxon>
        <taxon>Campylobacterales</taxon>
        <taxon>Hydrogenimonadaceae</taxon>
        <taxon>Hydrogenimonas</taxon>
    </lineage>
</organism>
<reference evidence="6 7" key="1">
    <citation type="submission" date="2023-03" db="EMBL/GenBank/DDBJ databases">
        <title>Description of Hydrogenimonas sp. ISO32.</title>
        <authorList>
            <person name="Mino S."/>
            <person name="Fukazawa S."/>
            <person name="Sawabe T."/>
        </authorList>
    </citation>
    <scope>NUCLEOTIDE SEQUENCE [LARGE SCALE GENOMIC DNA]</scope>
    <source>
        <strain evidence="6 7">ISO32</strain>
    </source>
</reference>
<proteinExistence type="inferred from homology"/>
<evidence type="ECO:0000256" key="1">
    <source>
        <dbReference type="ARBA" id="ARBA00008857"/>
    </source>
</evidence>
<evidence type="ECO:0000313" key="6">
    <source>
        <dbReference type="EMBL" id="BDY12401.1"/>
    </source>
</evidence>
<evidence type="ECO:0000256" key="2">
    <source>
        <dbReference type="ARBA" id="ARBA00022908"/>
    </source>
</evidence>
<feature type="domain" description="Tyr recombinase" evidence="5">
    <location>
        <begin position="185"/>
        <end position="365"/>
    </location>
</feature>
<dbReference type="InterPro" id="IPR002104">
    <property type="entry name" value="Integrase_catalytic"/>
</dbReference>
<comment type="similarity">
    <text evidence="1">Belongs to the 'phage' integrase family.</text>
</comment>
<dbReference type="InterPro" id="IPR050808">
    <property type="entry name" value="Phage_Integrase"/>
</dbReference>